<keyword evidence="4" id="KW-1185">Reference proteome</keyword>
<evidence type="ECO:0000313" key="3">
    <source>
        <dbReference type="EMBL" id="CEL60714.1"/>
    </source>
</evidence>
<keyword evidence="2" id="KW-1133">Transmembrane helix</keyword>
<sequence>MIPYYAYKRYKQNQALKDAALDKKDEQFFAEAVDKSPPPPEPSTPATTVDSLFQENKSDWNKEKEKKSEPWGQTIKRWGTLGRAGSSSSVTKKDGALPTPSSSRPETPAEPPKPATTDNSAGNANPSTPVPELTKEQKDLAEVLDSLNMQAGQQGIAFTTPDTRALLQQFTQIIKDIINGVPTAYNDLIEFLESSSTQLSKEWNSLPSSFQKLIRSLPLGIPPDVFTTMAAAAAVAPTAENRSEAEAAPKAAAGLGSKLNPMSFFTKTNPKTGAKSRTLPSPGQVKDLLGTGGGIATILRSIVTFLKTRFPLLAGTNALMSMGISILMLLLWYCYKRGKEVRLQKEAEAAKLESKDAPELVEGTRNGESNPNTDPKGV</sequence>
<keyword evidence="2" id="KW-0472">Membrane</keyword>
<dbReference type="Proteomes" id="UP000059188">
    <property type="component" value="Unassembled WGS sequence"/>
</dbReference>
<feature type="compositionally biased region" description="Polar residues" evidence="1">
    <location>
        <begin position="366"/>
        <end position="378"/>
    </location>
</feature>
<feature type="compositionally biased region" description="Basic and acidic residues" evidence="1">
    <location>
        <begin position="56"/>
        <end position="69"/>
    </location>
</feature>
<proteinExistence type="predicted"/>
<feature type="transmembrane region" description="Helical" evidence="2">
    <location>
        <begin position="310"/>
        <end position="335"/>
    </location>
</feature>
<keyword evidence="2" id="KW-0812">Transmembrane</keyword>
<accession>A0A0B7FV14</accession>
<feature type="compositionally biased region" description="Polar residues" evidence="1">
    <location>
        <begin position="118"/>
        <end position="127"/>
    </location>
</feature>
<organism evidence="3 4">
    <name type="scientific">Thanatephorus cucumeris (strain AG1-IB / isolate 7/3/14)</name>
    <name type="common">Lettuce bottom rot fungus</name>
    <name type="synonym">Rhizoctonia solani</name>
    <dbReference type="NCBI Taxonomy" id="1108050"/>
    <lineage>
        <taxon>Eukaryota</taxon>
        <taxon>Fungi</taxon>
        <taxon>Dikarya</taxon>
        <taxon>Basidiomycota</taxon>
        <taxon>Agaricomycotina</taxon>
        <taxon>Agaricomycetes</taxon>
        <taxon>Cantharellales</taxon>
        <taxon>Ceratobasidiaceae</taxon>
        <taxon>Rhizoctonia</taxon>
        <taxon>Rhizoctonia solani AG-1</taxon>
    </lineage>
</organism>
<reference evidence="3 4" key="1">
    <citation type="submission" date="2014-11" db="EMBL/GenBank/DDBJ databases">
        <authorList>
            <person name="Wibberg Daniel"/>
        </authorList>
    </citation>
    <scope>NUCLEOTIDE SEQUENCE [LARGE SCALE GENOMIC DNA]</scope>
    <source>
        <strain evidence="3">Rhizoctonia solani AG1-IB 7/3/14</strain>
    </source>
</reference>
<evidence type="ECO:0000256" key="1">
    <source>
        <dbReference type="SAM" id="MobiDB-lite"/>
    </source>
</evidence>
<feature type="compositionally biased region" description="Basic and acidic residues" evidence="1">
    <location>
        <begin position="349"/>
        <end position="358"/>
    </location>
</feature>
<feature type="region of interest" description="Disordered" evidence="1">
    <location>
        <begin position="28"/>
        <end position="132"/>
    </location>
</feature>
<evidence type="ECO:0008006" key="5">
    <source>
        <dbReference type="Google" id="ProtNLM"/>
    </source>
</evidence>
<dbReference type="EMBL" id="LN679104">
    <property type="protein sequence ID" value="CEL60714.1"/>
    <property type="molecule type" value="Genomic_DNA"/>
</dbReference>
<feature type="region of interest" description="Disordered" evidence="1">
    <location>
        <begin position="349"/>
        <end position="378"/>
    </location>
</feature>
<gene>
    <name evidence="3" type="ORF">RSOLAG1IB_03953</name>
</gene>
<dbReference type="AlphaFoldDB" id="A0A0B7FV14"/>
<protein>
    <recommendedName>
        <fullName evidence="5">Transmembrane protein</fullName>
    </recommendedName>
</protein>
<dbReference type="OrthoDB" id="5398191at2759"/>
<evidence type="ECO:0000313" key="4">
    <source>
        <dbReference type="Proteomes" id="UP000059188"/>
    </source>
</evidence>
<name>A0A0B7FV14_THACB</name>
<evidence type="ECO:0000256" key="2">
    <source>
        <dbReference type="SAM" id="Phobius"/>
    </source>
</evidence>